<evidence type="ECO:0000259" key="3">
    <source>
        <dbReference type="PROSITE" id="PS51186"/>
    </source>
</evidence>
<dbReference type="Proteomes" id="UP000001625">
    <property type="component" value="Chromosome"/>
</dbReference>
<dbReference type="GO" id="GO:0016747">
    <property type="term" value="F:acyltransferase activity, transferring groups other than amino-acyl groups"/>
    <property type="evidence" value="ECO:0007669"/>
    <property type="project" value="InterPro"/>
</dbReference>
<name>D5CTD1_SIDLE</name>
<dbReference type="PANTHER" id="PTHR43877">
    <property type="entry name" value="AMINOALKYLPHOSPHONATE N-ACETYLTRANSFERASE-RELATED-RELATED"/>
    <property type="match status" value="1"/>
</dbReference>
<dbReference type="KEGG" id="slt:Slit_1989"/>
<keyword evidence="2" id="KW-0012">Acyltransferase</keyword>
<protein>
    <submittedName>
        <fullName evidence="4">GCN5-related N-acetyltransferase</fullName>
    </submittedName>
</protein>
<dbReference type="InterPro" id="IPR050832">
    <property type="entry name" value="Bact_Acetyltransf"/>
</dbReference>
<dbReference type="RefSeq" id="WP_013030115.1">
    <property type="nucleotide sequence ID" value="NC_013959.1"/>
</dbReference>
<dbReference type="CDD" id="cd04301">
    <property type="entry name" value="NAT_SF"/>
    <property type="match status" value="1"/>
</dbReference>
<dbReference type="STRING" id="580332.Slit_1989"/>
<proteinExistence type="predicted"/>
<feature type="domain" description="N-acetyltransferase" evidence="3">
    <location>
        <begin position="5"/>
        <end position="143"/>
    </location>
</feature>
<evidence type="ECO:0000313" key="4">
    <source>
        <dbReference type="EMBL" id="ADE12217.1"/>
    </source>
</evidence>
<gene>
    <name evidence="4" type="ordered locus">Slit_1989</name>
</gene>
<dbReference type="SUPFAM" id="SSF55729">
    <property type="entry name" value="Acyl-CoA N-acyltransferases (Nat)"/>
    <property type="match status" value="1"/>
</dbReference>
<dbReference type="PROSITE" id="PS51186">
    <property type="entry name" value="GNAT"/>
    <property type="match status" value="1"/>
</dbReference>
<dbReference type="HOGENOM" id="CLU_056607_6_4_4"/>
<dbReference type="Gene3D" id="3.40.630.30">
    <property type="match status" value="1"/>
</dbReference>
<reference evidence="4 5" key="1">
    <citation type="submission" date="2010-03" db="EMBL/GenBank/DDBJ databases">
        <title>Complete sequence of Sideroxydans lithotrophicus ES-1.</title>
        <authorList>
            <consortium name="US DOE Joint Genome Institute"/>
            <person name="Lucas S."/>
            <person name="Copeland A."/>
            <person name="Lapidus A."/>
            <person name="Cheng J.-F."/>
            <person name="Bruce D."/>
            <person name="Goodwin L."/>
            <person name="Pitluck S."/>
            <person name="Munk A.C."/>
            <person name="Detter J.C."/>
            <person name="Han C."/>
            <person name="Tapia R."/>
            <person name="Larimer F."/>
            <person name="Land M."/>
            <person name="Hauser L."/>
            <person name="Kyrpides N."/>
            <person name="Ivanova N."/>
            <person name="Emerson D."/>
            <person name="Woyke T."/>
        </authorList>
    </citation>
    <scope>NUCLEOTIDE SEQUENCE [LARGE SCALE GENOMIC DNA]</scope>
    <source>
        <strain evidence="4 5">ES-1</strain>
    </source>
</reference>
<dbReference type="AlphaFoldDB" id="D5CTD1"/>
<keyword evidence="1 4" id="KW-0808">Transferase</keyword>
<dbReference type="EMBL" id="CP001965">
    <property type="protein sequence ID" value="ADE12217.1"/>
    <property type="molecule type" value="Genomic_DNA"/>
</dbReference>
<keyword evidence="5" id="KW-1185">Reference proteome</keyword>
<dbReference type="Pfam" id="PF13673">
    <property type="entry name" value="Acetyltransf_10"/>
    <property type="match status" value="1"/>
</dbReference>
<organism evidence="4 5">
    <name type="scientific">Sideroxydans lithotrophicus (strain ES-1)</name>
    <dbReference type="NCBI Taxonomy" id="580332"/>
    <lineage>
        <taxon>Bacteria</taxon>
        <taxon>Pseudomonadati</taxon>
        <taxon>Pseudomonadota</taxon>
        <taxon>Betaproteobacteria</taxon>
        <taxon>Nitrosomonadales</taxon>
        <taxon>Gallionellaceae</taxon>
        <taxon>Sideroxydans</taxon>
    </lineage>
</organism>
<dbReference type="OrthoDB" id="9796171at2"/>
<accession>D5CTD1</accession>
<evidence type="ECO:0000256" key="2">
    <source>
        <dbReference type="ARBA" id="ARBA00023315"/>
    </source>
</evidence>
<dbReference type="eggNOG" id="COG2153">
    <property type="taxonomic scope" value="Bacteria"/>
</dbReference>
<sequence length="145" mass="16470">MTTPFTVSLVCWHDGEPLLRAIREAVFMREQNVPAELEWDGKDEECRHALALSLNGDAIGCGRIQPNGHIGRIAVLPQWRRQKVGTAIMEALLDEARARGYKQVDVDAQTFAIPFYRNFDFVEHGKEFMDAGLPHKKMKLKLLPL</sequence>
<evidence type="ECO:0000313" key="5">
    <source>
        <dbReference type="Proteomes" id="UP000001625"/>
    </source>
</evidence>
<dbReference type="InterPro" id="IPR016181">
    <property type="entry name" value="Acyl_CoA_acyltransferase"/>
</dbReference>
<evidence type="ECO:0000256" key="1">
    <source>
        <dbReference type="ARBA" id="ARBA00022679"/>
    </source>
</evidence>
<dbReference type="InterPro" id="IPR000182">
    <property type="entry name" value="GNAT_dom"/>
</dbReference>